<name>A0A5C6FIS0_9PLAN</name>
<organism evidence="1 2">
    <name type="scientific">Crateriforma conspicua</name>
    <dbReference type="NCBI Taxonomy" id="2527996"/>
    <lineage>
        <taxon>Bacteria</taxon>
        <taxon>Pseudomonadati</taxon>
        <taxon>Planctomycetota</taxon>
        <taxon>Planctomycetia</taxon>
        <taxon>Planctomycetales</taxon>
        <taxon>Planctomycetaceae</taxon>
        <taxon>Crateriforma</taxon>
    </lineage>
</organism>
<dbReference type="EMBL" id="SJPZ01000007">
    <property type="protein sequence ID" value="TWU59551.1"/>
    <property type="molecule type" value="Genomic_DNA"/>
</dbReference>
<evidence type="ECO:0000313" key="2">
    <source>
        <dbReference type="Proteomes" id="UP000316476"/>
    </source>
</evidence>
<dbReference type="AlphaFoldDB" id="A0A5C6FIS0"/>
<sequence length="107" mass="12716">MFSEEDVCYECNCTVVDGRDCLEVATWVYLGYFKMNCNSTDCDVPNHFYRFVKFDDFHRWKQNQDTELPCVNLTSMAQVRQRFVDRQAMVDSVLDWHNYLTDNSTAE</sequence>
<reference evidence="1 2" key="1">
    <citation type="submission" date="2019-02" db="EMBL/GenBank/DDBJ databases">
        <title>Deep-cultivation of Planctomycetes and their phenomic and genomic characterization uncovers novel biology.</title>
        <authorList>
            <person name="Wiegand S."/>
            <person name="Jogler M."/>
            <person name="Boedeker C."/>
            <person name="Pinto D."/>
            <person name="Vollmers J."/>
            <person name="Rivas-Marin E."/>
            <person name="Kohn T."/>
            <person name="Peeters S.H."/>
            <person name="Heuer A."/>
            <person name="Rast P."/>
            <person name="Oberbeckmann S."/>
            <person name="Bunk B."/>
            <person name="Jeske O."/>
            <person name="Meyerdierks A."/>
            <person name="Storesund J.E."/>
            <person name="Kallscheuer N."/>
            <person name="Luecker S."/>
            <person name="Lage O.M."/>
            <person name="Pohl T."/>
            <person name="Merkel B.J."/>
            <person name="Hornburger P."/>
            <person name="Mueller R.-W."/>
            <person name="Bruemmer F."/>
            <person name="Labrenz M."/>
            <person name="Spormann A.M."/>
            <person name="Op Den Camp H."/>
            <person name="Overmann J."/>
            <person name="Amann R."/>
            <person name="Jetten M.S.M."/>
            <person name="Mascher T."/>
            <person name="Medema M.H."/>
            <person name="Devos D.P."/>
            <person name="Kaster A.-K."/>
            <person name="Ovreas L."/>
            <person name="Rohde M."/>
            <person name="Galperin M.Y."/>
            <person name="Jogler C."/>
        </authorList>
    </citation>
    <scope>NUCLEOTIDE SEQUENCE [LARGE SCALE GENOMIC DNA]</scope>
    <source>
        <strain evidence="1 2">V7</strain>
    </source>
</reference>
<proteinExistence type="predicted"/>
<protein>
    <submittedName>
        <fullName evidence="1">Uncharacterized protein</fullName>
    </submittedName>
</protein>
<dbReference type="Proteomes" id="UP000316476">
    <property type="component" value="Unassembled WGS sequence"/>
</dbReference>
<gene>
    <name evidence="1" type="ORF">V7x_55670</name>
</gene>
<dbReference type="RefSeq" id="WP_146416571.1">
    <property type="nucleotide sequence ID" value="NZ_SJPZ01000007.1"/>
</dbReference>
<comment type="caution">
    <text evidence="1">The sequence shown here is derived from an EMBL/GenBank/DDBJ whole genome shotgun (WGS) entry which is preliminary data.</text>
</comment>
<evidence type="ECO:0000313" key="1">
    <source>
        <dbReference type="EMBL" id="TWU59551.1"/>
    </source>
</evidence>
<accession>A0A5C6FIS0</accession>